<keyword evidence="3" id="KW-1185">Reference proteome</keyword>
<feature type="transmembrane region" description="Helical" evidence="1">
    <location>
        <begin position="86"/>
        <end position="108"/>
    </location>
</feature>
<keyword evidence="1" id="KW-0812">Transmembrane</keyword>
<evidence type="ECO:0000313" key="3">
    <source>
        <dbReference type="Proteomes" id="UP000241595"/>
    </source>
</evidence>
<gene>
    <name evidence="2" type="ORF">MTAB308_3475</name>
</gene>
<dbReference type="AlphaFoldDB" id="A0A2U3NEQ5"/>
<accession>A0A2U3NEQ5</accession>
<proteinExistence type="predicted"/>
<dbReference type="EMBL" id="FTRV01000015">
    <property type="protein sequence ID" value="SPM29977.1"/>
    <property type="molecule type" value="Genomic_DNA"/>
</dbReference>
<dbReference type="STRING" id="1841859.GCA_900157385_03477"/>
<keyword evidence="1" id="KW-1133">Transmembrane helix</keyword>
<dbReference type="RefSeq" id="WP_077100773.1">
    <property type="nucleotide sequence ID" value="NZ_LT717701.1"/>
</dbReference>
<dbReference type="Proteomes" id="UP000241595">
    <property type="component" value="Unassembled WGS sequence"/>
</dbReference>
<protein>
    <submittedName>
        <fullName evidence="2">Uncharacterized protein</fullName>
    </submittedName>
</protein>
<evidence type="ECO:0000256" key="1">
    <source>
        <dbReference type="SAM" id="Phobius"/>
    </source>
</evidence>
<reference evidence="2 3" key="1">
    <citation type="submission" date="2017-01" db="EMBL/GenBank/DDBJ databases">
        <authorList>
            <consortium name="Urmite Genomes"/>
        </authorList>
    </citation>
    <scope>NUCLEOTIDE SEQUENCE [LARGE SCALE GENOMIC DNA]</scope>
    <source>
        <strain evidence="2 3">AB308</strain>
    </source>
</reference>
<name>A0A2U3NEQ5_9MYCO</name>
<organism evidence="2 3">
    <name type="scientific">Mycobacterium terramassiliense</name>
    <dbReference type="NCBI Taxonomy" id="1841859"/>
    <lineage>
        <taxon>Bacteria</taxon>
        <taxon>Bacillati</taxon>
        <taxon>Actinomycetota</taxon>
        <taxon>Actinomycetes</taxon>
        <taxon>Mycobacteriales</taxon>
        <taxon>Mycobacteriaceae</taxon>
        <taxon>Mycobacterium</taxon>
    </lineage>
</organism>
<keyword evidence="1" id="KW-0472">Membrane</keyword>
<feature type="transmembrane region" description="Helical" evidence="1">
    <location>
        <begin position="55"/>
        <end position="74"/>
    </location>
</feature>
<sequence>MTRSRSWRAPLTAACVVCAVAALGLVSVASADLYLTGFPDSHFTDYDKAADTPKRILIWVEVAFVLAFLTLAFAPIGTRARAIGSLAAVVALALVALVQWIGIPWYFITHLGLDNGIGG</sequence>
<evidence type="ECO:0000313" key="2">
    <source>
        <dbReference type="EMBL" id="SPM29977.1"/>
    </source>
</evidence>